<dbReference type="GO" id="GO:0003677">
    <property type="term" value="F:DNA binding"/>
    <property type="evidence" value="ECO:0007669"/>
    <property type="project" value="UniProtKB-KW"/>
</dbReference>
<evidence type="ECO:0000256" key="6">
    <source>
        <dbReference type="PROSITE-ProRule" id="PRU00723"/>
    </source>
</evidence>
<feature type="compositionally biased region" description="Polar residues" evidence="7">
    <location>
        <begin position="1"/>
        <end position="11"/>
    </location>
</feature>
<evidence type="ECO:0000256" key="1">
    <source>
        <dbReference type="ARBA" id="ARBA00022723"/>
    </source>
</evidence>
<feature type="zinc finger region" description="C3H1-type" evidence="6">
    <location>
        <begin position="31"/>
        <end position="60"/>
    </location>
</feature>
<feature type="region of interest" description="Disordered" evidence="7">
    <location>
        <begin position="547"/>
        <end position="679"/>
    </location>
</feature>
<name>A0A4U5NJU5_POPAL</name>
<evidence type="ECO:0000256" key="4">
    <source>
        <dbReference type="ARBA" id="ARBA00022833"/>
    </source>
</evidence>
<keyword evidence="5" id="KW-0238">DNA-binding</keyword>
<sequence>MVAATQPQQHPSTAAASTTTANATSVEDEALKRNTDCVYFLASPLTCKKGSECEYRHSEYARVNPRDCYFWLNGNCLNPKCGFRHPPLDGLFGTQAIASAGSSLPPSHTAVASATHAPHNPGKQAVPCIFFQQGICVKGDKCAFSHGPNLAGNKVSQPMAPTPGAEALPPKKAFGSLQKCTQEHKIPQTKISKAVEAPSVAKPVSKAEIVHARNIAGVVRSAVPPKSMDGEIPRYKAANLPLTVNGNLSRSSRLHQLQVADDHVVQNGKDADEYLRESSPGFDVLVDNELRDSDYYHSEEQLGRTTGNEGRNLNSVDEYDTGHSADYGLLHDDQEMYRDPRGYDSYELTPGQHAWEQHRASSERMLMAPVLPERRGYLKADSPEHTEESDLRYRLSKQRRVNGLRSVVSNDFVSENHVEERGYRGSSRRDSHHLPSHESSISSRLRGRIKLPGRSPNNGGDVRAEREIDRGRNRGRLSPVRSPVTSQQGRLRDRMKARVEEDYNEGRSFRGPQVRGELMDDRSTNFAGPKRLAELKGGKNAEGKLQQSLGKRKHLEDNPSSDADLSFEGPMPLSEILKRKREGGAAASGSGISSVIKDNNNLKESRQSLISNSNKKADAEMQSGISSVSKDDNSSHMLKNKEESKLATDGAIGTEEENIEIAHGHSSQLPNPSEIETEDGMIADDGMEDLEYEGDDQRDENYEYEQVDEGEYNYEEGENIDGEEEYEDEEDGEDFAKKIGAVIS</sequence>
<dbReference type="InterPro" id="IPR041686">
    <property type="entry name" value="Znf-CCCH_3"/>
</dbReference>
<evidence type="ECO:0000256" key="2">
    <source>
        <dbReference type="ARBA" id="ARBA00022737"/>
    </source>
</evidence>
<dbReference type="GO" id="GO:0008270">
    <property type="term" value="F:zinc ion binding"/>
    <property type="evidence" value="ECO:0007669"/>
    <property type="project" value="UniProtKB-KW"/>
</dbReference>
<feature type="zinc finger region" description="C3H1-type" evidence="6">
    <location>
        <begin position="62"/>
        <end position="88"/>
    </location>
</feature>
<dbReference type="AlphaFoldDB" id="A0A4U5NJU5"/>
<keyword evidence="3 6" id="KW-0863">Zinc-finger</keyword>
<evidence type="ECO:0000259" key="8">
    <source>
        <dbReference type="PROSITE" id="PS50103"/>
    </source>
</evidence>
<accession>A0A4U5NJU5</accession>
<keyword evidence="4 6" id="KW-0862">Zinc</keyword>
<dbReference type="PANTHER" id="PTHR15725:SF14">
    <property type="entry name" value="ZINC FINGER CCCH DOMAIN-CONTAINING PROTEIN 11A"/>
    <property type="match status" value="1"/>
</dbReference>
<feature type="domain" description="C3H1-type" evidence="8">
    <location>
        <begin position="62"/>
        <end position="88"/>
    </location>
</feature>
<feature type="compositionally biased region" description="Basic and acidic residues" evidence="7">
    <location>
        <begin position="462"/>
        <end position="472"/>
    </location>
</feature>
<protein>
    <submittedName>
        <fullName evidence="9">Zinc finger family protein</fullName>
    </submittedName>
</protein>
<feature type="domain" description="C3H1-type" evidence="8">
    <location>
        <begin position="31"/>
        <end position="60"/>
    </location>
</feature>
<feature type="compositionally biased region" description="Basic and acidic residues" evidence="7">
    <location>
        <begin position="490"/>
        <end position="508"/>
    </location>
</feature>
<feature type="compositionally biased region" description="Basic and acidic residues" evidence="7">
    <location>
        <begin position="629"/>
        <end position="646"/>
    </location>
</feature>
<dbReference type="PANTHER" id="PTHR15725">
    <property type="entry name" value="ZN-FINGER, C-X8-C-X5-C-X3-H TYPE-CONTAINING"/>
    <property type="match status" value="1"/>
</dbReference>
<dbReference type="Pfam" id="PF00642">
    <property type="entry name" value="zf-CCCH"/>
    <property type="match status" value="1"/>
</dbReference>
<feature type="compositionally biased region" description="Low complexity" evidence="7">
    <location>
        <begin position="584"/>
        <end position="594"/>
    </location>
</feature>
<dbReference type="SUPFAM" id="SSF90229">
    <property type="entry name" value="CCCH zinc finger"/>
    <property type="match status" value="1"/>
</dbReference>
<feature type="domain" description="C3H1-type" evidence="8">
    <location>
        <begin position="122"/>
        <end position="149"/>
    </location>
</feature>
<evidence type="ECO:0000256" key="5">
    <source>
        <dbReference type="ARBA" id="ARBA00023125"/>
    </source>
</evidence>
<evidence type="ECO:0000256" key="3">
    <source>
        <dbReference type="ARBA" id="ARBA00022771"/>
    </source>
</evidence>
<proteinExistence type="predicted"/>
<organism evidence="9">
    <name type="scientific">Populus alba</name>
    <name type="common">White poplar</name>
    <dbReference type="NCBI Taxonomy" id="43335"/>
    <lineage>
        <taxon>Eukaryota</taxon>
        <taxon>Viridiplantae</taxon>
        <taxon>Streptophyta</taxon>
        <taxon>Embryophyta</taxon>
        <taxon>Tracheophyta</taxon>
        <taxon>Spermatophyta</taxon>
        <taxon>Magnoliopsida</taxon>
        <taxon>eudicotyledons</taxon>
        <taxon>Gunneridae</taxon>
        <taxon>Pentapetalae</taxon>
        <taxon>rosids</taxon>
        <taxon>fabids</taxon>
        <taxon>Malpighiales</taxon>
        <taxon>Salicaceae</taxon>
        <taxon>Saliceae</taxon>
        <taxon>Populus</taxon>
    </lineage>
</organism>
<dbReference type="EMBL" id="RCHU01001022">
    <property type="protein sequence ID" value="TKR83599.1"/>
    <property type="molecule type" value="Genomic_DNA"/>
</dbReference>
<dbReference type="Pfam" id="PF15663">
    <property type="entry name" value="zf-CCCH_3"/>
    <property type="match status" value="1"/>
</dbReference>
<comment type="caution">
    <text evidence="9">The sequence shown here is derived from an EMBL/GenBank/DDBJ whole genome shotgun (WGS) entry which is preliminary data.</text>
</comment>
<dbReference type="InterPro" id="IPR036855">
    <property type="entry name" value="Znf_CCCH_sf"/>
</dbReference>
<dbReference type="FunFam" id="4.10.1000.10:FF:000021">
    <property type="entry name" value="Zinc finger CCCH domain-containing protein 17"/>
    <property type="match status" value="1"/>
</dbReference>
<dbReference type="SMART" id="SM00356">
    <property type="entry name" value="ZnF_C3H1"/>
    <property type="match status" value="3"/>
</dbReference>
<feature type="compositionally biased region" description="Basic and acidic residues" evidence="7">
    <location>
        <begin position="418"/>
        <end position="436"/>
    </location>
</feature>
<feature type="region of interest" description="Disordered" evidence="7">
    <location>
        <begin position="418"/>
        <end position="526"/>
    </location>
</feature>
<dbReference type="PROSITE" id="PS50103">
    <property type="entry name" value="ZF_C3H1"/>
    <property type="match status" value="3"/>
</dbReference>
<dbReference type="Gene3D" id="4.10.1000.10">
    <property type="entry name" value="Zinc finger, CCCH-type"/>
    <property type="match status" value="2"/>
</dbReference>
<feature type="region of interest" description="Disordered" evidence="7">
    <location>
        <begin position="706"/>
        <end position="735"/>
    </location>
</feature>
<evidence type="ECO:0000313" key="9">
    <source>
        <dbReference type="EMBL" id="TKR83599.1"/>
    </source>
</evidence>
<evidence type="ECO:0000256" key="7">
    <source>
        <dbReference type="SAM" id="MobiDB-lite"/>
    </source>
</evidence>
<dbReference type="InterPro" id="IPR000571">
    <property type="entry name" value="Znf_CCCH"/>
</dbReference>
<keyword evidence="1 6" id="KW-0479">Metal-binding</keyword>
<gene>
    <name evidence="9" type="ORF">D5086_0000263700</name>
</gene>
<dbReference type="GO" id="GO:0003729">
    <property type="term" value="F:mRNA binding"/>
    <property type="evidence" value="ECO:0007669"/>
    <property type="project" value="TreeGrafter"/>
</dbReference>
<feature type="compositionally biased region" description="Low complexity" evidence="7">
    <location>
        <begin position="12"/>
        <end position="23"/>
    </location>
</feature>
<dbReference type="STRING" id="43335.A0A4U5NJU5"/>
<reference evidence="9" key="1">
    <citation type="submission" date="2018-10" db="EMBL/GenBank/DDBJ databases">
        <title>Population genomic analysis revealed the cold adaptation of white poplar.</title>
        <authorList>
            <person name="Liu Y.-J."/>
        </authorList>
    </citation>
    <scope>NUCLEOTIDE SEQUENCE [LARGE SCALE GENOMIC DNA]</scope>
    <source>
        <strain evidence="9">PAL-ZL1</strain>
    </source>
</reference>
<keyword evidence="2" id="KW-0677">Repeat</keyword>
<feature type="region of interest" description="Disordered" evidence="7">
    <location>
        <begin position="1"/>
        <end position="23"/>
    </location>
</feature>
<feature type="zinc finger region" description="C3H1-type" evidence="6">
    <location>
        <begin position="122"/>
        <end position="149"/>
    </location>
</feature>
<feature type="compositionally biased region" description="Acidic residues" evidence="7">
    <location>
        <begin position="706"/>
        <end position="733"/>
    </location>
</feature>